<feature type="domain" description="Tripartite ATP-independent periplasmic transporters DctQ component" evidence="10">
    <location>
        <begin position="24"/>
        <end position="151"/>
    </location>
</feature>
<evidence type="ECO:0000256" key="1">
    <source>
        <dbReference type="ARBA" id="ARBA00004429"/>
    </source>
</evidence>
<keyword evidence="3" id="KW-1003">Cell membrane</keyword>
<dbReference type="STRING" id="1685382.AVJ23_04440"/>
<evidence type="ECO:0000256" key="9">
    <source>
        <dbReference type="RuleBase" id="RU369079"/>
    </source>
</evidence>
<comment type="subunit">
    <text evidence="9">The complex comprises the extracytoplasmic solute receptor protein and the two transmembrane proteins.</text>
</comment>
<keyword evidence="4 9" id="KW-0997">Cell inner membrane</keyword>
<evidence type="ECO:0000256" key="6">
    <source>
        <dbReference type="ARBA" id="ARBA00022989"/>
    </source>
</evidence>
<dbReference type="GO" id="GO:0005886">
    <property type="term" value="C:plasma membrane"/>
    <property type="evidence" value="ECO:0007669"/>
    <property type="project" value="UniProtKB-SubCell"/>
</dbReference>
<proteinExistence type="inferred from homology"/>
<comment type="subcellular location">
    <subcellularLocation>
        <location evidence="1 9">Cell inner membrane</location>
        <topology evidence="1 9">Multi-pass membrane protein</topology>
    </subcellularLocation>
</comment>
<keyword evidence="12" id="KW-1185">Reference proteome</keyword>
<evidence type="ECO:0000256" key="2">
    <source>
        <dbReference type="ARBA" id="ARBA00022448"/>
    </source>
</evidence>
<evidence type="ECO:0000259" key="10">
    <source>
        <dbReference type="Pfam" id="PF04290"/>
    </source>
</evidence>
<comment type="function">
    <text evidence="9">Part of the tripartite ATP-independent periplasmic (TRAP) transport system.</text>
</comment>
<dbReference type="GO" id="GO:0022857">
    <property type="term" value="F:transmembrane transporter activity"/>
    <property type="evidence" value="ECO:0007669"/>
    <property type="project" value="UniProtKB-UniRule"/>
</dbReference>
<dbReference type="Pfam" id="PF04290">
    <property type="entry name" value="DctQ"/>
    <property type="match status" value="1"/>
</dbReference>
<comment type="similarity">
    <text evidence="8 9">Belongs to the TRAP transporter small permease family.</text>
</comment>
<evidence type="ECO:0000256" key="8">
    <source>
        <dbReference type="ARBA" id="ARBA00038436"/>
    </source>
</evidence>
<evidence type="ECO:0000313" key="12">
    <source>
        <dbReference type="Proteomes" id="UP000054396"/>
    </source>
</evidence>
<feature type="transmembrane region" description="Helical" evidence="9">
    <location>
        <begin position="124"/>
        <end position="149"/>
    </location>
</feature>
<sequence length="172" mass="18767">MADRILNPARRILRLAGLVILAVMIATPMAQVIMRQFFGIPLIGADELSRFMLISVVMLTIPYTVSSGASVRMEELQHVFPQPVQRGLRVLIALLGMAAFAFAAWSVLTATLKNLNNATPTLGIPYYVFFSATAVGFFCAALEFAVLAWKALVGLPMYVTFAAEQPTEDLTL</sequence>
<dbReference type="OrthoDB" id="6161610at2"/>
<gene>
    <name evidence="11" type="ORF">AVJ23_04440</name>
</gene>
<dbReference type="InterPro" id="IPR007387">
    <property type="entry name" value="TRAP_DctQ"/>
</dbReference>
<dbReference type="AlphaFoldDB" id="A0A0W7WMN0"/>
<keyword evidence="6 9" id="KW-1133">Transmembrane helix</keyword>
<dbReference type="PANTHER" id="PTHR35011:SF10">
    <property type="entry name" value="TRAP TRANSPORTER SMALL PERMEASE PROTEIN"/>
    <property type="match status" value="1"/>
</dbReference>
<feature type="transmembrane region" description="Helical" evidence="9">
    <location>
        <begin position="90"/>
        <end position="112"/>
    </location>
</feature>
<dbReference type="InterPro" id="IPR055348">
    <property type="entry name" value="DctQ"/>
</dbReference>
<evidence type="ECO:0000313" key="11">
    <source>
        <dbReference type="EMBL" id="KUF11836.1"/>
    </source>
</evidence>
<reference evidence="11 12" key="1">
    <citation type="submission" date="2015-12" db="EMBL/GenBank/DDBJ databases">
        <authorList>
            <person name="Shamseldin A."/>
            <person name="Moawad H."/>
            <person name="Abd El-Rahim W.M."/>
            <person name="Sadowsky M.J."/>
        </authorList>
    </citation>
    <scope>NUCLEOTIDE SEQUENCE [LARGE SCALE GENOMIC DNA]</scope>
    <source>
        <strain evidence="11 12">SJ5A-1</strain>
    </source>
</reference>
<dbReference type="Proteomes" id="UP000054396">
    <property type="component" value="Unassembled WGS sequence"/>
</dbReference>
<dbReference type="GO" id="GO:0015740">
    <property type="term" value="P:C4-dicarboxylate transport"/>
    <property type="evidence" value="ECO:0007669"/>
    <property type="project" value="TreeGrafter"/>
</dbReference>
<evidence type="ECO:0000256" key="5">
    <source>
        <dbReference type="ARBA" id="ARBA00022692"/>
    </source>
</evidence>
<dbReference type="RefSeq" id="WP_058860953.1">
    <property type="nucleotide sequence ID" value="NZ_LPXO01000002.1"/>
</dbReference>
<accession>A0A0W7WMN0</accession>
<keyword evidence="5 9" id="KW-0812">Transmembrane</keyword>
<dbReference type="PANTHER" id="PTHR35011">
    <property type="entry name" value="2,3-DIKETO-L-GULONATE TRAP TRANSPORTER SMALL PERMEASE PROTEIN YIAM"/>
    <property type="match status" value="1"/>
</dbReference>
<keyword evidence="7 9" id="KW-0472">Membrane</keyword>
<feature type="transmembrane region" description="Helical" evidence="9">
    <location>
        <begin position="12"/>
        <end position="31"/>
    </location>
</feature>
<comment type="caution">
    <text evidence="11">The sequence shown here is derived from an EMBL/GenBank/DDBJ whole genome shotgun (WGS) entry which is preliminary data.</text>
</comment>
<evidence type="ECO:0000256" key="3">
    <source>
        <dbReference type="ARBA" id="ARBA00022475"/>
    </source>
</evidence>
<evidence type="ECO:0000256" key="4">
    <source>
        <dbReference type="ARBA" id="ARBA00022519"/>
    </source>
</evidence>
<evidence type="ECO:0000256" key="7">
    <source>
        <dbReference type="ARBA" id="ARBA00023136"/>
    </source>
</evidence>
<dbReference type="EMBL" id="LPXO01000002">
    <property type="protein sequence ID" value="KUF11836.1"/>
    <property type="molecule type" value="Genomic_DNA"/>
</dbReference>
<protein>
    <recommendedName>
        <fullName evidence="9">TRAP transporter small permease protein</fullName>
    </recommendedName>
</protein>
<name>A0A0W7WMN0_9RHOB</name>
<keyword evidence="2 9" id="KW-0813">Transport</keyword>
<feature type="transmembrane region" description="Helical" evidence="9">
    <location>
        <begin position="51"/>
        <end position="69"/>
    </location>
</feature>
<organism evidence="11 12">
    <name type="scientific">Pseudoponticoccus marisrubri</name>
    <dbReference type="NCBI Taxonomy" id="1685382"/>
    <lineage>
        <taxon>Bacteria</taxon>
        <taxon>Pseudomonadati</taxon>
        <taxon>Pseudomonadota</taxon>
        <taxon>Alphaproteobacteria</taxon>
        <taxon>Rhodobacterales</taxon>
        <taxon>Roseobacteraceae</taxon>
        <taxon>Pseudoponticoccus</taxon>
    </lineage>
</organism>